<feature type="domain" description="DUF7779" evidence="2">
    <location>
        <begin position="323"/>
        <end position="410"/>
    </location>
</feature>
<organism evidence="3 4">
    <name type="scientific">Polyplosphaeria fusca</name>
    <dbReference type="NCBI Taxonomy" id="682080"/>
    <lineage>
        <taxon>Eukaryota</taxon>
        <taxon>Fungi</taxon>
        <taxon>Dikarya</taxon>
        <taxon>Ascomycota</taxon>
        <taxon>Pezizomycotina</taxon>
        <taxon>Dothideomycetes</taxon>
        <taxon>Pleosporomycetidae</taxon>
        <taxon>Pleosporales</taxon>
        <taxon>Tetraplosphaeriaceae</taxon>
        <taxon>Polyplosphaeria</taxon>
    </lineage>
</organism>
<evidence type="ECO:0000259" key="1">
    <source>
        <dbReference type="Pfam" id="PF00931"/>
    </source>
</evidence>
<dbReference type="InterPro" id="IPR002182">
    <property type="entry name" value="NB-ARC"/>
</dbReference>
<feature type="domain" description="NB-ARC" evidence="1">
    <location>
        <begin position="66"/>
        <end position="239"/>
    </location>
</feature>
<dbReference type="Pfam" id="PF25000">
    <property type="entry name" value="DUF7779"/>
    <property type="match status" value="1"/>
</dbReference>
<gene>
    <name evidence="3" type="ORF">EJ04DRAFT_545286</name>
</gene>
<dbReference type="Proteomes" id="UP000799444">
    <property type="component" value="Unassembled WGS sequence"/>
</dbReference>
<proteinExistence type="predicted"/>
<dbReference type="SUPFAM" id="SSF52540">
    <property type="entry name" value="P-loop containing nucleoside triphosphate hydrolases"/>
    <property type="match status" value="1"/>
</dbReference>
<dbReference type="OrthoDB" id="20872at2759"/>
<dbReference type="GO" id="GO:0043531">
    <property type="term" value="F:ADP binding"/>
    <property type="evidence" value="ECO:0007669"/>
    <property type="project" value="InterPro"/>
</dbReference>
<evidence type="ECO:0000259" key="2">
    <source>
        <dbReference type="Pfam" id="PF25000"/>
    </source>
</evidence>
<comment type="caution">
    <text evidence="3">The sequence shown here is derived from an EMBL/GenBank/DDBJ whole genome shotgun (WGS) entry which is preliminary data.</text>
</comment>
<dbReference type="EMBL" id="ML996199">
    <property type="protein sequence ID" value="KAF2731260.1"/>
    <property type="molecule type" value="Genomic_DNA"/>
</dbReference>
<dbReference type="PANTHER" id="PTHR35205">
    <property type="entry name" value="NB-ARC AND TPR DOMAIN PROTEIN"/>
    <property type="match status" value="1"/>
</dbReference>
<dbReference type="Gene3D" id="3.40.50.300">
    <property type="entry name" value="P-loop containing nucleotide triphosphate hydrolases"/>
    <property type="match status" value="1"/>
</dbReference>
<sequence length="481" mass="54084">MTSAFNGAVDGHIVIPGPHCGPGGTMHFNFGSTFAHDQRPKHEPFSTVPFRKDPDFVDRPDISDWIDQKCEAPASRAALVGLGGVGKSQLAIQYCHDARAAKPATWVFWVHAGTRARFEEAYRSIADRLKLPGRDDPKNNVLTLVRDWLCDESNGRWIMVLDNADDVEMFYPKRKRGHHVEEITPSLAAFVPQSHNGSILVTSRSKDVAARLVGGYKSIRDVHAMDDGQALQLLRTKLKDTSDESGIVDLIKALDRIPLAITQAAAYINRGARMTVQRYLVDFWRCDRKKSSLLNWDAGDLRRDESASNSVITTWEISFEQIRKERPSAADLLSLMSFFNPQGIPESVLRAYIESSPAESIDSISMAVDDSAFKDDLDMLIAYSLVKVTVNMEVCEMHQLVQFCTQEWLSLSDQTKQWGRRFTALMARVFPSGAYENWPKCQMLLPHRATRGYQLKLGVQHPTTIACSQHYSTLVQEIKEI</sequence>
<dbReference type="InterPro" id="IPR056681">
    <property type="entry name" value="DUF7779"/>
</dbReference>
<keyword evidence="4" id="KW-1185">Reference proteome</keyword>
<protein>
    <recommendedName>
        <fullName evidence="5">NB-ARC domain-containing protein</fullName>
    </recommendedName>
</protein>
<name>A0A9P4QTE3_9PLEO</name>
<evidence type="ECO:0000313" key="3">
    <source>
        <dbReference type="EMBL" id="KAF2731260.1"/>
    </source>
</evidence>
<reference evidence="3" key="1">
    <citation type="journal article" date="2020" name="Stud. Mycol.">
        <title>101 Dothideomycetes genomes: a test case for predicting lifestyles and emergence of pathogens.</title>
        <authorList>
            <person name="Haridas S."/>
            <person name="Albert R."/>
            <person name="Binder M."/>
            <person name="Bloem J."/>
            <person name="Labutti K."/>
            <person name="Salamov A."/>
            <person name="Andreopoulos B."/>
            <person name="Baker S."/>
            <person name="Barry K."/>
            <person name="Bills G."/>
            <person name="Bluhm B."/>
            <person name="Cannon C."/>
            <person name="Castanera R."/>
            <person name="Culley D."/>
            <person name="Daum C."/>
            <person name="Ezra D."/>
            <person name="Gonzalez J."/>
            <person name="Henrissat B."/>
            <person name="Kuo A."/>
            <person name="Liang C."/>
            <person name="Lipzen A."/>
            <person name="Lutzoni F."/>
            <person name="Magnuson J."/>
            <person name="Mondo S."/>
            <person name="Nolan M."/>
            <person name="Ohm R."/>
            <person name="Pangilinan J."/>
            <person name="Park H.-J."/>
            <person name="Ramirez L."/>
            <person name="Alfaro M."/>
            <person name="Sun H."/>
            <person name="Tritt A."/>
            <person name="Yoshinaga Y."/>
            <person name="Zwiers L.-H."/>
            <person name="Turgeon B."/>
            <person name="Goodwin S."/>
            <person name="Spatafora J."/>
            <person name="Crous P."/>
            <person name="Grigoriev I."/>
        </authorList>
    </citation>
    <scope>NUCLEOTIDE SEQUENCE</scope>
    <source>
        <strain evidence="3">CBS 125425</strain>
    </source>
</reference>
<dbReference type="AlphaFoldDB" id="A0A9P4QTE3"/>
<evidence type="ECO:0008006" key="5">
    <source>
        <dbReference type="Google" id="ProtNLM"/>
    </source>
</evidence>
<dbReference type="PANTHER" id="PTHR35205:SF1">
    <property type="entry name" value="ZU5 DOMAIN-CONTAINING PROTEIN"/>
    <property type="match status" value="1"/>
</dbReference>
<evidence type="ECO:0000313" key="4">
    <source>
        <dbReference type="Proteomes" id="UP000799444"/>
    </source>
</evidence>
<accession>A0A9P4QTE3</accession>
<dbReference type="Pfam" id="PF00931">
    <property type="entry name" value="NB-ARC"/>
    <property type="match status" value="1"/>
</dbReference>
<dbReference type="InterPro" id="IPR027417">
    <property type="entry name" value="P-loop_NTPase"/>
</dbReference>